<dbReference type="EMBL" id="MCAQ01000003">
    <property type="protein sequence ID" value="RKF40319.1"/>
    <property type="molecule type" value="Genomic_DNA"/>
</dbReference>
<dbReference type="Proteomes" id="UP000286402">
    <property type="component" value="Unassembled WGS sequence"/>
</dbReference>
<dbReference type="InterPro" id="IPR000620">
    <property type="entry name" value="EamA_dom"/>
</dbReference>
<dbReference type="RefSeq" id="WP_120333376.1">
    <property type="nucleotide sequence ID" value="NZ_CP070350.1"/>
</dbReference>
<sequence>MIFVLLSVICSVTVAVLLKLAKQNGVETKQVIVWNYPMAVALTYFVLQPDLKSLVWDAMPVTLYTSLAILLPGMFVFIALSIRYSGLVKTEIAQRLSLFIPLLASFFFFHEKMEGHKMLGITLGLLAILCSIGWQKNQHSSSMGDSRYKALYPLLVFIGMGIIDILFKQVALHVNIPYISSMFIIFVMAMFIAMVLLLYFLFVEKQRFSRQAVGYGLVLGVFNFCNILFYMKAHRALPDNPSVVFTGMNIGVISLGALIGVLFFKERLSLLNYLGIALSIVSVLIIAYL</sequence>
<gene>
    <name evidence="7" type="ORF">BCY89_23890</name>
</gene>
<comment type="caution">
    <text evidence="7">The sequence shown here is derived from an EMBL/GenBank/DDBJ whole genome shotgun (WGS) entry which is preliminary data.</text>
</comment>
<dbReference type="InterPro" id="IPR050638">
    <property type="entry name" value="AA-Vitamin_Transporters"/>
</dbReference>
<comment type="similarity">
    <text evidence="2">Belongs to the EamA transporter family.</text>
</comment>
<dbReference type="SUPFAM" id="SSF103481">
    <property type="entry name" value="Multidrug resistance efflux transporter EmrE"/>
    <property type="match status" value="2"/>
</dbReference>
<organism evidence="7 8">
    <name type="scientific">Sphingobacterium siyangense</name>
    <dbReference type="NCBI Taxonomy" id="459529"/>
    <lineage>
        <taxon>Bacteria</taxon>
        <taxon>Pseudomonadati</taxon>
        <taxon>Bacteroidota</taxon>
        <taxon>Sphingobacteriia</taxon>
        <taxon>Sphingobacteriales</taxon>
        <taxon>Sphingobacteriaceae</taxon>
        <taxon>Sphingobacterium</taxon>
    </lineage>
</organism>
<dbReference type="Pfam" id="PF00892">
    <property type="entry name" value="EamA"/>
    <property type="match status" value="1"/>
</dbReference>
<evidence type="ECO:0000256" key="1">
    <source>
        <dbReference type="ARBA" id="ARBA00004141"/>
    </source>
</evidence>
<keyword evidence="4" id="KW-1133">Transmembrane helix</keyword>
<keyword evidence="5" id="KW-0472">Membrane</keyword>
<evidence type="ECO:0000313" key="8">
    <source>
        <dbReference type="Proteomes" id="UP000286402"/>
    </source>
</evidence>
<evidence type="ECO:0000256" key="5">
    <source>
        <dbReference type="ARBA" id="ARBA00023136"/>
    </source>
</evidence>
<protein>
    <submittedName>
        <fullName evidence="7">Transporter</fullName>
    </submittedName>
</protein>
<evidence type="ECO:0000259" key="6">
    <source>
        <dbReference type="Pfam" id="PF00892"/>
    </source>
</evidence>
<feature type="domain" description="EamA" evidence="6">
    <location>
        <begin position="153"/>
        <end position="287"/>
    </location>
</feature>
<name>A0A420G540_9SPHI</name>
<keyword evidence="8" id="KW-1185">Reference proteome</keyword>
<dbReference type="Gene3D" id="1.10.3730.20">
    <property type="match status" value="1"/>
</dbReference>
<evidence type="ECO:0000256" key="2">
    <source>
        <dbReference type="ARBA" id="ARBA00007362"/>
    </source>
</evidence>
<dbReference type="PANTHER" id="PTHR32322:SF2">
    <property type="entry name" value="EAMA DOMAIN-CONTAINING PROTEIN"/>
    <property type="match status" value="1"/>
</dbReference>
<evidence type="ECO:0000256" key="3">
    <source>
        <dbReference type="ARBA" id="ARBA00022692"/>
    </source>
</evidence>
<comment type="subcellular location">
    <subcellularLocation>
        <location evidence="1">Membrane</location>
        <topology evidence="1">Multi-pass membrane protein</topology>
    </subcellularLocation>
</comment>
<keyword evidence="3" id="KW-0812">Transmembrane</keyword>
<dbReference type="InterPro" id="IPR037185">
    <property type="entry name" value="EmrE-like"/>
</dbReference>
<evidence type="ECO:0000313" key="7">
    <source>
        <dbReference type="EMBL" id="RKF40319.1"/>
    </source>
</evidence>
<evidence type="ECO:0000256" key="4">
    <source>
        <dbReference type="ARBA" id="ARBA00022989"/>
    </source>
</evidence>
<dbReference type="PANTHER" id="PTHR32322">
    <property type="entry name" value="INNER MEMBRANE TRANSPORTER"/>
    <property type="match status" value="1"/>
</dbReference>
<dbReference type="AlphaFoldDB" id="A0A420G540"/>
<proteinExistence type="inferred from homology"/>
<reference evidence="7 8" key="1">
    <citation type="submission" date="2016-07" db="EMBL/GenBank/DDBJ databases">
        <title>Genome analysis of Sphingobacterium siyangense T12B17.</title>
        <authorList>
            <person name="Xu D."/>
            <person name="Su Y."/>
            <person name="Zheng S."/>
        </authorList>
    </citation>
    <scope>NUCLEOTIDE SEQUENCE [LARGE SCALE GENOMIC DNA]</scope>
    <source>
        <strain evidence="7 8">T12B17</strain>
    </source>
</reference>
<accession>A0A420G540</accession>
<dbReference type="GO" id="GO:0016020">
    <property type="term" value="C:membrane"/>
    <property type="evidence" value="ECO:0007669"/>
    <property type="project" value="UniProtKB-SubCell"/>
</dbReference>